<evidence type="ECO:0000256" key="1">
    <source>
        <dbReference type="SAM" id="MobiDB-lite"/>
    </source>
</evidence>
<dbReference type="EMBL" id="UINC01072888">
    <property type="protein sequence ID" value="SVC08846.1"/>
    <property type="molecule type" value="Genomic_DNA"/>
</dbReference>
<sequence>VQKLRADNATLKINTTKLEGAVEQNEATIKQQTENFEKVRTTLTTVQDQKDDLQSDKDVLIKKLSEHDFGQLAEARPGLVVQIVNKVSDNANRCIEIATGSPLTEEELAATKKSQTNTECPRLANPNYVPK</sequence>
<accession>A0A382JAB7</accession>
<gene>
    <name evidence="2" type="ORF">METZ01_LOCUS261700</name>
</gene>
<organism evidence="2">
    <name type="scientific">marine metagenome</name>
    <dbReference type="NCBI Taxonomy" id="408172"/>
    <lineage>
        <taxon>unclassified sequences</taxon>
        <taxon>metagenomes</taxon>
        <taxon>ecological metagenomes</taxon>
    </lineage>
</organism>
<feature type="non-terminal residue" evidence="2">
    <location>
        <position position="1"/>
    </location>
</feature>
<evidence type="ECO:0000313" key="2">
    <source>
        <dbReference type="EMBL" id="SVC08846.1"/>
    </source>
</evidence>
<feature type="region of interest" description="Disordered" evidence="1">
    <location>
        <begin position="106"/>
        <end position="131"/>
    </location>
</feature>
<dbReference type="AlphaFoldDB" id="A0A382JAB7"/>
<protein>
    <submittedName>
        <fullName evidence="2">Uncharacterized protein</fullName>
    </submittedName>
</protein>
<proteinExistence type="predicted"/>
<reference evidence="2" key="1">
    <citation type="submission" date="2018-05" db="EMBL/GenBank/DDBJ databases">
        <authorList>
            <person name="Lanie J.A."/>
            <person name="Ng W.-L."/>
            <person name="Kazmierczak K.M."/>
            <person name="Andrzejewski T.M."/>
            <person name="Davidsen T.M."/>
            <person name="Wayne K.J."/>
            <person name="Tettelin H."/>
            <person name="Glass J.I."/>
            <person name="Rusch D."/>
            <person name="Podicherti R."/>
            <person name="Tsui H.-C.T."/>
            <person name="Winkler M.E."/>
        </authorList>
    </citation>
    <scope>NUCLEOTIDE SEQUENCE</scope>
</reference>
<name>A0A382JAB7_9ZZZZ</name>